<keyword evidence="3" id="KW-1185">Reference proteome</keyword>
<dbReference type="GO" id="GO:0005886">
    <property type="term" value="C:plasma membrane"/>
    <property type="evidence" value="ECO:0007669"/>
    <property type="project" value="UniProtKB-SubCell"/>
</dbReference>
<organism evidence="2 3">
    <name type="scientific">Paenibacillus oryzisoli</name>
    <dbReference type="NCBI Taxonomy" id="1850517"/>
    <lineage>
        <taxon>Bacteria</taxon>
        <taxon>Bacillati</taxon>
        <taxon>Bacillota</taxon>
        <taxon>Bacilli</taxon>
        <taxon>Bacillales</taxon>
        <taxon>Paenibacillaceae</taxon>
        <taxon>Paenibacillus</taxon>
    </lineage>
</organism>
<name>A0A198AM29_9BACL</name>
<dbReference type="PANTHER" id="PTHR43471:SF12">
    <property type="entry name" value="HYPOTHETICAL MEMBRANE PROTEIN, CONSERVED"/>
    <property type="match status" value="1"/>
</dbReference>
<evidence type="ECO:0000313" key="2">
    <source>
        <dbReference type="EMBL" id="OAS22071.1"/>
    </source>
</evidence>
<feature type="transmembrane region" description="Helical" evidence="1">
    <location>
        <begin position="187"/>
        <end position="205"/>
    </location>
</feature>
<dbReference type="OrthoDB" id="9800309at2"/>
<evidence type="ECO:0000313" key="3">
    <source>
        <dbReference type="Proteomes" id="UP000078454"/>
    </source>
</evidence>
<feature type="transmembrane region" description="Helical" evidence="1">
    <location>
        <begin position="116"/>
        <end position="138"/>
    </location>
</feature>
<evidence type="ECO:0000256" key="1">
    <source>
        <dbReference type="SAM" id="Phobius"/>
    </source>
</evidence>
<gene>
    <name evidence="2" type="ORF">A8708_33390</name>
</gene>
<feature type="transmembrane region" description="Helical" evidence="1">
    <location>
        <begin position="70"/>
        <end position="95"/>
    </location>
</feature>
<keyword evidence="1" id="KW-0472">Membrane</keyword>
<feature type="transmembrane region" description="Helical" evidence="1">
    <location>
        <begin position="236"/>
        <end position="257"/>
    </location>
</feature>
<reference evidence="2 3" key="1">
    <citation type="submission" date="2016-05" db="EMBL/GenBank/DDBJ databases">
        <title>Paenibacillus sp. 1ZS3-15 nov., isolated from the rhizosphere soil.</title>
        <authorList>
            <person name="Zhang X.X."/>
            <person name="Zhang J."/>
        </authorList>
    </citation>
    <scope>NUCLEOTIDE SEQUENCE [LARGE SCALE GENOMIC DNA]</scope>
    <source>
        <strain evidence="2 3">1ZS3-15</strain>
    </source>
</reference>
<keyword evidence="1" id="KW-1133">Transmembrane helix</keyword>
<dbReference type="STRING" id="1850517.A8708_33390"/>
<comment type="caution">
    <text evidence="2">The sequence shown here is derived from an EMBL/GenBank/DDBJ whole genome shotgun (WGS) entry which is preliminary data.</text>
</comment>
<dbReference type="Proteomes" id="UP000078454">
    <property type="component" value="Unassembled WGS sequence"/>
</dbReference>
<feature type="transmembrane region" description="Helical" evidence="1">
    <location>
        <begin position="158"/>
        <end position="180"/>
    </location>
</feature>
<keyword evidence="1" id="KW-0812">Transmembrane</keyword>
<dbReference type="EMBL" id="LYPB01000046">
    <property type="protein sequence ID" value="OAS22071.1"/>
    <property type="molecule type" value="Genomic_DNA"/>
</dbReference>
<accession>A0A198AM29</accession>
<dbReference type="Pfam" id="PF12679">
    <property type="entry name" value="ABC2_membrane_2"/>
    <property type="match status" value="1"/>
</dbReference>
<dbReference type="AlphaFoldDB" id="A0A198AM29"/>
<dbReference type="RefSeq" id="WP_068662211.1">
    <property type="nucleotide sequence ID" value="NZ_LYPB01000046.1"/>
</dbReference>
<protein>
    <submittedName>
        <fullName evidence="2">ABC transporter</fullName>
    </submittedName>
</protein>
<dbReference type="GO" id="GO:0140359">
    <property type="term" value="F:ABC-type transporter activity"/>
    <property type="evidence" value="ECO:0007669"/>
    <property type="project" value="InterPro"/>
</dbReference>
<proteinExistence type="predicted"/>
<sequence length="264" mass="28888">MNIFWRELKTYRKSMIFWSLGLIFLVASGMNKYQATAANGQINDLMAEMPKSLQVIMGGGALDLSKASGYFGILVLYFLLMATIHAAMLGANIIAKEERDKTAEFLFVKPLSRHGIITWKLLSAVVNILIFNLVSWLSSMLIVGAYSKGEAVGGDISIVMLGMLIVQLLFLVIGTSIAAVHRNAKQAASLATGFMLITFILSIAIDFNSKLAFLKYVTPFKFYEAKNIMYGGGFEAVYVIISAVVIVGLTVVTYAAFGKRDVHV</sequence>
<dbReference type="PANTHER" id="PTHR43471">
    <property type="entry name" value="ABC TRANSPORTER PERMEASE"/>
    <property type="match status" value="1"/>
</dbReference>